<comment type="domain">
    <text evidence="12">Contains an N-terminal zinc-binding domain, a central core domain that contains the primase activity, and a C-terminal DnaB-binding domain.</text>
</comment>
<dbReference type="InterPro" id="IPR037068">
    <property type="entry name" value="DNA_primase_core_N_sf"/>
</dbReference>
<dbReference type="InterPro" id="IPR036977">
    <property type="entry name" value="DNA_primase_Znf_CHC2"/>
</dbReference>
<dbReference type="SUPFAM" id="SSF56731">
    <property type="entry name" value="DNA primase core"/>
    <property type="match status" value="1"/>
</dbReference>
<dbReference type="GO" id="GO:0003899">
    <property type="term" value="F:DNA-directed RNA polymerase activity"/>
    <property type="evidence" value="ECO:0007669"/>
    <property type="project" value="UniProtKB-UniRule"/>
</dbReference>
<dbReference type="Gene3D" id="3.90.580.10">
    <property type="entry name" value="Zinc finger, CHC2-type domain"/>
    <property type="match status" value="1"/>
</dbReference>
<dbReference type="PANTHER" id="PTHR30313">
    <property type="entry name" value="DNA PRIMASE"/>
    <property type="match status" value="1"/>
</dbReference>
<dbReference type="InterPro" id="IPR030846">
    <property type="entry name" value="DnaG_bac"/>
</dbReference>
<dbReference type="InterPro" id="IPR002694">
    <property type="entry name" value="Znf_CHC2"/>
</dbReference>
<dbReference type="InterPro" id="IPR006295">
    <property type="entry name" value="DNA_primase_DnaG"/>
</dbReference>
<dbReference type="Gene3D" id="3.90.980.10">
    <property type="entry name" value="DNA primase, catalytic core, N-terminal domain"/>
    <property type="match status" value="1"/>
</dbReference>
<reference evidence="14" key="2">
    <citation type="journal article" date="2021" name="PeerJ">
        <title>Extensive microbial diversity within the chicken gut microbiome revealed by metagenomics and culture.</title>
        <authorList>
            <person name="Gilroy R."/>
            <person name="Ravi A."/>
            <person name="Getino M."/>
            <person name="Pursley I."/>
            <person name="Horton D.L."/>
            <person name="Alikhan N.F."/>
            <person name="Baker D."/>
            <person name="Gharbi K."/>
            <person name="Hall N."/>
            <person name="Watson M."/>
            <person name="Adriaenssens E.M."/>
            <person name="Foster-Nyarko E."/>
            <person name="Jarju S."/>
            <person name="Secka A."/>
            <person name="Antonio M."/>
            <person name="Oren A."/>
            <person name="Chaudhuri R.R."/>
            <person name="La Ragione R."/>
            <person name="Hildebrand F."/>
            <person name="Pallen M.J."/>
        </authorList>
    </citation>
    <scope>NUCLEOTIDE SEQUENCE</scope>
    <source>
        <strain evidence="14">17213</strain>
    </source>
</reference>
<evidence type="ECO:0000256" key="6">
    <source>
        <dbReference type="ARBA" id="ARBA00022723"/>
    </source>
</evidence>
<keyword evidence="7 12" id="KW-0863">Zinc-finger</keyword>
<evidence type="ECO:0000313" key="14">
    <source>
        <dbReference type="EMBL" id="MBO8415393.1"/>
    </source>
</evidence>
<dbReference type="AlphaFoldDB" id="A0A9D9DAE2"/>
<keyword evidence="4 12" id="KW-0548">Nucleotidyltransferase</keyword>
<dbReference type="Gene3D" id="3.40.1360.10">
    <property type="match status" value="1"/>
</dbReference>
<keyword evidence="5 12" id="KW-0235">DNA replication</keyword>
<dbReference type="InterPro" id="IPR013264">
    <property type="entry name" value="DNAG_N"/>
</dbReference>
<organism evidence="14 15">
    <name type="scientific">Candidatus Avisuccinivibrio stercorigallinarum</name>
    <dbReference type="NCBI Taxonomy" id="2840704"/>
    <lineage>
        <taxon>Bacteria</taxon>
        <taxon>Pseudomonadati</taxon>
        <taxon>Pseudomonadota</taxon>
        <taxon>Gammaproteobacteria</taxon>
        <taxon>Aeromonadales</taxon>
        <taxon>Succinivibrionaceae</taxon>
        <taxon>Succinivibrionaceae incertae sedis</taxon>
        <taxon>Candidatus Avisuccinivibrio</taxon>
    </lineage>
</organism>
<dbReference type="Pfam" id="PF08275">
    <property type="entry name" value="DNAG_N"/>
    <property type="match status" value="1"/>
</dbReference>
<evidence type="ECO:0000256" key="10">
    <source>
        <dbReference type="ARBA" id="ARBA00023125"/>
    </source>
</evidence>
<dbReference type="Gene3D" id="1.10.860.10">
    <property type="entry name" value="DNAb Helicase, Chain A"/>
    <property type="match status" value="1"/>
</dbReference>
<dbReference type="SMART" id="SM00493">
    <property type="entry name" value="TOPRIM"/>
    <property type="match status" value="1"/>
</dbReference>
<comment type="cofactor">
    <cofactor evidence="12">
        <name>Zn(2+)</name>
        <dbReference type="ChEBI" id="CHEBI:29105"/>
    </cofactor>
    <text evidence="12">Binds 1 zinc ion per monomer.</text>
</comment>
<name>A0A9D9DAE2_9GAMM</name>
<evidence type="ECO:0000256" key="1">
    <source>
        <dbReference type="ARBA" id="ARBA00022478"/>
    </source>
</evidence>
<dbReference type="EC" id="2.7.7.101" evidence="12"/>
<comment type="catalytic activity">
    <reaction evidence="12">
        <text>ssDNA + n NTP = ssDNA/pppN(pN)n-1 hybrid + (n-1) diphosphate.</text>
        <dbReference type="EC" id="2.7.7.101"/>
    </reaction>
</comment>
<reference evidence="14" key="1">
    <citation type="submission" date="2020-10" db="EMBL/GenBank/DDBJ databases">
        <authorList>
            <person name="Gilroy R."/>
        </authorList>
    </citation>
    <scope>NUCLEOTIDE SEQUENCE</scope>
    <source>
        <strain evidence="14">17213</strain>
    </source>
</reference>
<dbReference type="SUPFAM" id="SSF117023">
    <property type="entry name" value="DNA primase DnaG, C-terminal domain"/>
    <property type="match status" value="1"/>
</dbReference>
<comment type="similarity">
    <text evidence="12">Belongs to the DnaG primase family.</text>
</comment>
<evidence type="ECO:0000256" key="7">
    <source>
        <dbReference type="ARBA" id="ARBA00022771"/>
    </source>
</evidence>
<dbReference type="InterPro" id="IPR034151">
    <property type="entry name" value="TOPRIM_DnaG_bac"/>
</dbReference>
<dbReference type="PROSITE" id="PS50880">
    <property type="entry name" value="TOPRIM"/>
    <property type="match status" value="1"/>
</dbReference>
<proteinExistence type="inferred from homology"/>
<keyword evidence="2 12" id="KW-0639">Primosome</keyword>
<dbReference type="FunFam" id="3.40.1360.10:FF:000002">
    <property type="entry name" value="DNA primase"/>
    <property type="match status" value="1"/>
</dbReference>
<gene>
    <name evidence="12" type="primary">dnaG</name>
    <name evidence="14" type="ORF">IAB19_03310</name>
</gene>
<dbReference type="CDD" id="cd03364">
    <property type="entry name" value="TOPRIM_DnaG_primases"/>
    <property type="match status" value="1"/>
</dbReference>
<evidence type="ECO:0000256" key="9">
    <source>
        <dbReference type="ARBA" id="ARBA00022842"/>
    </source>
</evidence>
<dbReference type="PANTHER" id="PTHR30313:SF2">
    <property type="entry name" value="DNA PRIMASE"/>
    <property type="match status" value="1"/>
</dbReference>
<dbReference type="SUPFAM" id="SSF57783">
    <property type="entry name" value="Zinc beta-ribbon"/>
    <property type="match status" value="1"/>
</dbReference>
<evidence type="ECO:0000256" key="4">
    <source>
        <dbReference type="ARBA" id="ARBA00022695"/>
    </source>
</evidence>
<comment type="subunit">
    <text evidence="12">Monomer. Interacts with DnaB.</text>
</comment>
<accession>A0A9D9DAE2</accession>
<evidence type="ECO:0000256" key="5">
    <source>
        <dbReference type="ARBA" id="ARBA00022705"/>
    </source>
</evidence>
<dbReference type="InterPro" id="IPR050219">
    <property type="entry name" value="DnaG_primase"/>
</dbReference>
<evidence type="ECO:0000256" key="11">
    <source>
        <dbReference type="ARBA" id="ARBA00023163"/>
    </source>
</evidence>
<feature type="zinc finger region" description="CHC2-type" evidence="12">
    <location>
        <begin position="46"/>
        <end position="70"/>
    </location>
</feature>
<dbReference type="GO" id="GO:0003677">
    <property type="term" value="F:DNA binding"/>
    <property type="evidence" value="ECO:0007669"/>
    <property type="project" value="UniProtKB-KW"/>
</dbReference>
<dbReference type="InterPro" id="IPR016136">
    <property type="entry name" value="DNA_helicase_N/primase_C"/>
</dbReference>
<keyword evidence="6 12" id="KW-0479">Metal-binding</keyword>
<dbReference type="SMART" id="SM00400">
    <property type="entry name" value="ZnF_CHCC"/>
    <property type="match status" value="1"/>
</dbReference>
<keyword evidence="11 12" id="KW-0804">Transcription</keyword>
<keyword evidence="3 12" id="KW-0808">Transferase</keyword>
<keyword evidence="10 12" id="KW-0238">DNA-binding</keyword>
<feature type="domain" description="Toprim" evidence="13">
    <location>
        <begin position="262"/>
        <end position="344"/>
    </location>
</feature>
<dbReference type="GO" id="GO:1990077">
    <property type="term" value="C:primosome complex"/>
    <property type="evidence" value="ECO:0007669"/>
    <property type="project" value="UniProtKB-KW"/>
</dbReference>
<evidence type="ECO:0000259" key="13">
    <source>
        <dbReference type="PROSITE" id="PS50880"/>
    </source>
</evidence>
<evidence type="ECO:0000256" key="2">
    <source>
        <dbReference type="ARBA" id="ARBA00022515"/>
    </source>
</evidence>
<dbReference type="GO" id="GO:0005737">
    <property type="term" value="C:cytoplasm"/>
    <property type="evidence" value="ECO:0007669"/>
    <property type="project" value="TreeGrafter"/>
</dbReference>
<protein>
    <recommendedName>
        <fullName evidence="12">DNA primase</fullName>
        <ecNumber evidence="12">2.7.7.101</ecNumber>
    </recommendedName>
</protein>
<dbReference type="EMBL" id="JADINH010000069">
    <property type="protein sequence ID" value="MBO8415393.1"/>
    <property type="molecule type" value="Genomic_DNA"/>
</dbReference>
<keyword evidence="8 12" id="KW-0862">Zinc</keyword>
<dbReference type="HAMAP" id="MF_00974">
    <property type="entry name" value="DNA_primase_DnaG"/>
    <property type="match status" value="1"/>
</dbReference>
<dbReference type="FunFam" id="3.90.580.10:FF:000001">
    <property type="entry name" value="DNA primase"/>
    <property type="match status" value="1"/>
</dbReference>
<keyword evidence="9" id="KW-0460">Magnesium</keyword>
<comment type="function">
    <text evidence="12">RNA polymerase that catalyzes the synthesis of short RNA molecules used as primers for DNA polymerase during DNA replication.</text>
</comment>
<comment type="caution">
    <text evidence="14">The sequence shown here is derived from an EMBL/GenBank/DDBJ whole genome shotgun (WGS) entry which is preliminary data.</text>
</comment>
<evidence type="ECO:0000256" key="8">
    <source>
        <dbReference type="ARBA" id="ARBA00022833"/>
    </source>
</evidence>
<dbReference type="InterPro" id="IPR006171">
    <property type="entry name" value="TOPRIM_dom"/>
</dbReference>
<evidence type="ECO:0000256" key="12">
    <source>
        <dbReference type="HAMAP-Rule" id="MF_00974"/>
    </source>
</evidence>
<sequence length="614" mass="70715">MSKVETMPLIKREFIHEKLMPQINIEEVIGRYLTLKRSGSNYICCCPFHHEKTPSFTVTPSKQMFYCFGCKEHGNAIDFIMKYKNVPFYQAVEELAEFAGIPLEYEQGRSSSFADRYKLFFELMDRAASAFTKALNENPRAMEYFTKKRGLSRDIIIKDRLGYAPAGWDFIKNIARDSTELSALETVGLLTRSQNGKTYDFFRDRVIIPIVDRRGHIVSFGGRTLGDDKPKYLNTAETPIYQKRRELFGLYQTLEKYRNRPERFVVVEGYMDVISLQQAGIDYAVASLGTATTEEHFKLMFRYSKLVICCYDGDNAGRMAAWHALQTVTPVMQPGVEIRFAFLPPEHDPDSMVRELGPAAFLKVLDEAISYPEFLIEHLKLDYDLADLGQRTSFISAALHSARLISYQPLQAMVIERLSQQVGVETERLYRMLDQVVLSKEEMRRQEGAVRSEDPQKDDGRRYLTTPMRKLIAFLLQQPTVTAAVYQQFRLDELCTLMQSLKLKGADDAVFLLHTIRDNGALTPGTLIEIMRGTPREQYSRKLIDAEFIPKRADGSEFSMEDRAELLAKLIFEVLREALKRFAEELKYNREEDLGRSEMLLMTELNRLLSTLKL</sequence>
<dbReference type="GO" id="GO:0000428">
    <property type="term" value="C:DNA-directed RNA polymerase complex"/>
    <property type="evidence" value="ECO:0007669"/>
    <property type="project" value="UniProtKB-KW"/>
</dbReference>
<dbReference type="Proteomes" id="UP000823631">
    <property type="component" value="Unassembled WGS sequence"/>
</dbReference>
<dbReference type="Pfam" id="PF13155">
    <property type="entry name" value="Toprim_2"/>
    <property type="match status" value="1"/>
</dbReference>
<dbReference type="GO" id="GO:0006269">
    <property type="term" value="P:DNA replication, synthesis of primer"/>
    <property type="evidence" value="ECO:0007669"/>
    <property type="project" value="UniProtKB-UniRule"/>
</dbReference>
<dbReference type="GO" id="GO:0008270">
    <property type="term" value="F:zinc ion binding"/>
    <property type="evidence" value="ECO:0007669"/>
    <property type="project" value="UniProtKB-UniRule"/>
</dbReference>
<dbReference type="Pfam" id="PF01807">
    <property type="entry name" value="Zn_ribbon_DnaG"/>
    <property type="match status" value="1"/>
</dbReference>
<keyword evidence="1 12" id="KW-0240">DNA-directed RNA polymerase</keyword>
<evidence type="ECO:0000256" key="3">
    <source>
        <dbReference type="ARBA" id="ARBA00022679"/>
    </source>
</evidence>
<dbReference type="NCBIfam" id="TIGR01391">
    <property type="entry name" value="dnaG"/>
    <property type="match status" value="1"/>
</dbReference>
<evidence type="ECO:0000313" key="15">
    <source>
        <dbReference type="Proteomes" id="UP000823631"/>
    </source>
</evidence>